<proteinExistence type="predicted"/>
<protein>
    <recommendedName>
        <fullName evidence="7">Major facilitator superfamily (MFS) profile domain-containing protein</fullName>
    </recommendedName>
</protein>
<reference evidence="8 9" key="1">
    <citation type="submission" date="2014-04" db="EMBL/GenBank/DDBJ databases">
        <authorList>
            <consortium name="DOE Joint Genome Institute"/>
            <person name="Kuo A."/>
            <person name="Kohler A."/>
            <person name="Nagy L.G."/>
            <person name="Floudas D."/>
            <person name="Copeland A."/>
            <person name="Barry K.W."/>
            <person name="Cichocki N."/>
            <person name="Veneault-Fourrey C."/>
            <person name="LaButti K."/>
            <person name="Lindquist E.A."/>
            <person name="Lipzen A."/>
            <person name="Lundell T."/>
            <person name="Morin E."/>
            <person name="Murat C."/>
            <person name="Sun H."/>
            <person name="Tunlid A."/>
            <person name="Henrissat B."/>
            <person name="Grigoriev I.V."/>
            <person name="Hibbett D.S."/>
            <person name="Martin F."/>
            <person name="Nordberg H.P."/>
            <person name="Cantor M.N."/>
            <person name="Hua S.X."/>
        </authorList>
    </citation>
    <scope>NUCLEOTIDE SEQUENCE [LARGE SCALE GENOMIC DNA]</scope>
    <source>
        <strain evidence="8 9">LaAM-08-1</strain>
    </source>
</reference>
<comment type="subcellular location">
    <subcellularLocation>
        <location evidence="1">Membrane</location>
        <topology evidence="1">Multi-pass membrane protein</topology>
    </subcellularLocation>
</comment>
<keyword evidence="4 6" id="KW-1133">Transmembrane helix</keyword>
<feature type="transmembrane region" description="Helical" evidence="6">
    <location>
        <begin position="358"/>
        <end position="376"/>
    </location>
</feature>
<evidence type="ECO:0000256" key="2">
    <source>
        <dbReference type="ARBA" id="ARBA00022448"/>
    </source>
</evidence>
<accession>A0A0C9WVI9</accession>
<feature type="transmembrane region" description="Helical" evidence="6">
    <location>
        <begin position="463"/>
        <end position="482"/>
    </location>
</feature>
<feature type="transmembrane region" description="Helical" evidence="6">
    <location>
        <begin position="26"/>
        <end position="47"/>
    </location>
</feature>
<feature type="transmembrane region" description="Helical" evidence="6">
    <location>
        <begin position="326"/>
        <end position="346"/>
    </location>
</feature>
<feature type="transmembrane region" description="Helical" evidence="6">
    <location>
        <begin position="388"/>
        <end position="414"/>
    </location>
</feature>
<feature type="transmembrane region" description="Helical" evidence="6">
    <location>
        <begin position="101"/>
        <end position="118"/>
    </location>
</feature>
<feature type="transmembrane region" description="Helical" evidence="6">
    <location>
        <begin position="202"/>
        <end position="224"/>
    </location>
</feature>
<evidence type="ECO:0000259" key="7">
    <source>
        <dbReference type="PROSITE" id="PS50850"/>
    </source>
</evidence>
<feature type="transmembrane region" description="Helical" evidence="6">
    <location>
        <begin position="67"/>
        <end position="89"/>
    </location>
</feature>
<evidence type="ECO:0000313" key="9">
    <source>
        <dbReference type="Proteomes" id="UP000054477"/>
    </source>
</evidence>
<name>A0A0C9WVI9_9AGAR</name>
<feature type="domain" description="Major facilitator superfamily (MFS) profile" evidence="7">
    <location>
        <begin position="28"/>
        <end position="487"/>
    </location>
</feature>
<evidence type="ECO:0000256" key="4">
    <source>
        <dbReference type="ARBA" id="ARBA00022989"/>
    </source>
</evidence>
<evidence type="ECO:0000256" key="5">
    <source>
        <dbReference type="ARBA" id="ARBA00023136"/>
    </source>
</evidence>
<dbReference type="Gene3D" id="1.20.1250.20">
    <property type="entry name" value="MFS general substrate transporter like domains"/>
    <property type="match status" value="1"/>
</dbReference>
<keyword evidence="2" id="KW-0813">Transport</keyword>
<evidence type="ECO:0000256" key="3">
    <source>
        <dbReference type="ARBA" id="ARBA00022692"/>
    </source>
</evidence>
<dbReference type="InterPro" id="IPR001958">
    <property type="entry name" value="Tet-R_TetA/multi-R_MdtG-like"/>
</dbReference>
<evidence type="ECO:0000313" key="8">
    <source>
        <dbReference type="EMBL" id="KIJ96485.1"/>
    </source>
</evidence>
<keyword evidence="3 6" id="KW-0812">Transmembrane</keyword>
<dbReference type="PROSITE" id="PS50850">
    <property type="entry name" value="MFS"/>
    <property type="match status" value="1"/>
</dbReference>
<dbReference type="InterPro" id="IPR011701">
    <property type="entry name" value="MFS"/>
</dbReference>
<dbReference type="GO" id="GO:0016020">
    <property type="term" value="C:membrane"/>
    <property type="evidence" value="ECO:0007669"/>
    <property type="project" value="UniProtKB-SubCell"/>
</dbReference>
<dbReference type="InterPro" id="IPR036259">
    <property type="entry name" value="MFS_trans_sf"/>
</dbReference>
<dbReference type="PANTHER" id="PTHR23504">
    <property type="entry name" value="MAJOR FACILITATOR SUPERFAMILY DOMAIN-CONTAINING PROTEIN 10"/>
    <property type="match status" value="1"/>
</dbReference>
<dbReference type="OrthoDB" id="419616at2759"/>
<dbReference type="InterPro" id="IPR020846">
    <property type="entry name" value="MFS_dom"/>
</dbReference>
<organism evidence="8 9">
    <name type="scientific">Laccaria amethystina LaAM-08-1</name>
    <dbReference type="NCBI Taxonomy" id="1095629"/>
    <lineage>
        <taxon>Eukaryota</taxon>
        <taxon>Fungi</taxon>
        <taxon>Dikarya</taxon>
        <taxon>Basidiomycota</taxon>
        <taxon>Agaricomycotina</taxon>
        <taxon>Agaricomycetes</taxon>
        <taxon>Agaricomycetidae</taxon>
        <taxon>Agaricales</taxon>
        <taxon>Agaricineae</taxon>
        <taxon>Hydnangiaceae</taxon>
        <taxon>Laccaria</taxon>
    </lineage>
</organism>
<dbReference type="PANTHER" id="PTHR23504:SF15">
    <property type="entry name" value="MAJOR FACILITATOR SUPERFAMILY (MFS) PROFILE DOMAIN-CONTAINING PROTEIN"/>
    <property type="match status" value="1"/>
</dbReference>
<sequence length="489" mass="52861">MDSRDEETPLLQSSCNGKKKSTPLPWFQFSITLFLQLVEPLTAQVIYPFMPELIRDLGVTHGNESQVGYYVGVVESIFFLTQACTVLHWSSISDRVGRKPVILTGLFGLSVSMYWFGLSRTFWGLVVSRSLNGALNGNIGVMKSMVSDMTDETNISKAYAYIPIAWSTGATLGPIIGGSLSRPAERFPQLFGNNDFLKQYPYFLPCAIPATFSAVAWLLALLFLKETLPTPISLSSHLNLRKGTASPALQNDAGSQDPSVTETFVATVQSHNEKPLPFRALLTRKVILAAANYASLSLVDISFRAIQPLFLSTPVHLGGLGLPPSTIGKILSVFGVLNGMFQVFFFAGIHDRWGSKKVFTAGIASALPAFACFPAINYLARMSGYSNMLWALVGFQIVVSIGLGMSYGAIFIFISAASPNRASLGATNGISQTTVSLMRAVGPAMANSLFSLSIENEYLGGNLVYYLLLIVVGIALGVASLLPCHTWMT</sequence>
<gene>
    <name evidence="8" type="ORF">K443DRAFT_107156</name>
</gene>
<dbReference type="Proteomes" id="UP000054477">
    <property type="component" value="Unassembled WGS sequence"/>
</dbReference>
<dbReference type="GO" id="GO:0022857">
    <property type="term" value="F:transmembrane transporter activity"/>
    <property type="evidence" value="ECO:0007669"/>
    <property type="project" value="InterPro"/>
</dbReference>
<keyword evidence="5 6" id="KW-0472">Membrane</keyword>
<dbReference type="SUPFAM" id="SSF103473">
    <property type="entry name" value="MFS general substrate transporter"/>
    <property type="match status" value="1"/>
</dbReference>
<dbReference type="HOGENOM" id="CLU_001265_54_6_1"/>
<reference evidence="9" key="2">
    <citation type="submission" date="2015-01" db="EMBL/GenBank/DDBJ databases">
        <title>Evolutionary Origins and Diversification of the Mycorrhizal Mutualists.</title>
        <authorList>
            <consortium name="DOE Joint Genome Institute"/>
            <consortium name="Mycorrhizal Genomics Consortium"/>
            <person name="Kohler A."/>
            <person name="Kuo A."/>
            <person name="Nagy L.G."/>
            <person name="Floudas D."/>
            <person name="Copeland A."/>
            <person name="Barry K.W."/>
            <person name="Cichocki N."/>
            <person name="Veneault-Fourrey C."/>
            <person name="LaButti K."/>
            <person name="Lindquist E.A."/>
            <person name="Lipzen A."/>
            <person name="Lundell T."/>
            <person name="Morin E."/>
            <person name="Murat C."/>
            <person name="Riley R."/>
            <person name="Ohm R."/>
            <person name="Sun H."/>
            <person name="Tunlid A."/>
            <person name="Henrissat B."/>
            <person name="Grigoriev I.V."/>
            <person name="Hibbett D.S."/>
            <person name="Martin F."/>
        </authorList>
    </citation>
    <scope>NUCLEOTIDE SEQUENCE [LARGE SCALE GENOMIC DNA]</scope>
    <source>
        <strain evidence="9">LaAM-08-1</strain>
    </source>
</reference>
<keyword evidence="9" id="KW-1185">Reference proteome</keyword>
<evidence type="ECO:0000256" key="1">
    <source>
        <dbReference type="ARBA" id="ARBA00004141"/>
    </source>
</evidence>
<dbReference type="EMBL" id="KN838719">
    <property type="protein sequence ID" value="KIJ96485.1"/>
    <property type="molecule type" value="Genomic_DNA"/>
</dbReference>
<dbReference type="PRINTS" id="PR01035">
    <property type="entry name" value="TCRTETA"/>
</dbReference>
<dbReference type="AlphaFoldDB" id="A0A0C9WVI9"/>
<evidence type="ECO:0000256" key="6">
    <source>
        <dbReference type="SAM" id="Phobius"/>
    </source>
</evidence>
<dbReference type="Pfam" id="PF07690">
    <property type="entry name" value="MFS_1"/>
    <property type="match status" value="1"/>
</dbReference>
<dbReference type="CDD" id="cd17330">
    <property type="entry name" value="MFS_SLC46_TetA_like"/>
    <property type="match status" value="1"/>
</dbReference>